<proteinExistence type="predicted"/>
<evidence type="ECO:0000313" key="2">
    <source>
        <dbReference type="Proteomes" id="UP000887566"/>
    </source>
</evidence>
<organism evidence="2 3">
    <name type="scientific">Plectus sambesii</name>
    <dbReference type="NCBI Taxonomy" id="2011161"/>
    <lineage>
        <taxon>Eukaryota</taxon>
        <taxon>Metazoa</taxon>
        <taxon>Ecdysozoa</taxon>
        <taxon>Nematoda</taxon>
        <taxon>Chromadorea</taxon>
        <taxon>Plectida</taxon>
        <taxon>Plectina</taxon>
        <taxon>Plectoidea</taxon>
        <taxon>Plectidae</taxon>
        <taxon>Plectus</taxon>
    </lineage>
</organism>
<feature type="region of interest" description="Disordered" evidence="1">
    <location>
        <begin position="1"/>
        <end position="32"/>
    </location>
</feature>
<keyword evidence="2" id="KW-1185">Reference proteome</keyword>
<evidence type="ECO:0000256" key="1">
    <source>
        <dbReference type="SAM" id="MobiDB-lite"/>
    </source>
</evidence>
<name>A0A914VVK8_9BILA</name>
<reference evidence="3" key="1">
    <citation type="submission" date="2022-11" db="UniProtKB">
        <authorList>
            <consortium name="WormBaseParasite"/>
        </authorList>
    </citation>
    <scope>IDENTIFICATION</scope>
</reference>
<evidence type="ECO:0000313" key="3">
    <source>
        <dbReference type="WBParaSite" id="PSAMB.scaffold2487size22935.g18037.t1"/>
    </source>
</evidence>
<dbReference type="AlphaFoldDB" id="A0A914VVK8"/>
<dbReference type="WBParaSite" id="PSAMB.scaffold2487size22935.g18037.t1">
    <property type="protein sequence ID" value="PSAMB.scaffold2487size22935.g18037.t1"/>
    <property type="gene ID" value="PSAMB.scaffold2487size22935.g18037"/>
</dbReference>
<accession>A0A914VVK8</accession>
<sequence length="136" mass="14271">MGGAAPALHTPDPYGGASAQSPSYPTKLMPESEARTSLTNTIVNMRDSSTRRLYGHSGKQWVGRWMGDCRFDLATIAGSWPGGTLCRGGRLEFISTKSRPGLYACEAAGTAALRLERTLSVAAGAVVVVVGVPGHH</sequence>
<dbReference type="Proteomes" id="UP000887566">
    <property type="component" value="Unplaced"/>
</dbReference>
<protein>
    <submittedName>
        <fullName evidence="3">Uncharacterized protein</fullName>
    </submittedName>
</protein>